<evidence type="ECO:0000313" key="3">
    <source>
        <dbReference type="Proteomes" id="UP000297966"/>
    </source>
</evidence>
<keyword evidence="3" id="KW-1185">Reference proteome</keyword>
<name>A0A4Y9LQ96_9BRAD</name>
<evidence type="ECO:0000313" key="2">
    <source>
        <dbReference type="EMBL" id="TFV45491.1"/>
    </source>
</evidence>
<sequence length="69" mass="7650">MQHHHPGTAMAKIANKTAKPSEPPKTASEKLADNKAKKPLPRDLDDDDYEDGDIATPKRDRYGPDDEPL</sequence>
<protein>
    <submittedName>
        <fullName evidence="2">Uncharacterized protein</fullName>
    </submittedName>
</protein>
<reference evidence="2 3" key="1">
    <citation type="submission" date="2019-03" db="EMBL/GenBank/DDBJ databases">
        <title>Bradyrhizobium diversity isolated from nodules of Chamaecrista fasciculata.</title>
        <authorList>
            <person name="Klepa M.S."/>
            <person name="Urquiaga M.O."/>
            <person name="Hungria M."/>
            <person name="Delamuta J.R."/>
        </authorList>
    </citation>
    <scope>NUCLEOTIDE SEQUENCE [LARGE SCALE GENOMIC DNA]</scope>
    <source>
        <strain evidence="2 3">CNPSo 3448</strain>
    </source>
</reference>
<dbReference type="OrthoDB" id="8252810at2"/>
<dbReference type="AlphaFoldDB" id="A0A4Y9LQ96"/>
<evidence type="ECO:0000256" key="1">
    <source>
        <dbReference type="SAM" id="MobiDB-lite"/>
    </source>
</evidence>
<dbReference type="Proteomes" id="UP000297966">
    <property type="component" value="Unassembled WGS sequence"/>
</dbReference>
<feature type="compositionally biased region" description="Acidic residues" evidence="1">
    <location>
        <begin position="44"/>
        <end position="53"/>
    </location>
</feature>
<dbReference type="EMBL" id="SPQT01000014">
    <property type="protein sequence ID" value="TFV45491.1"/>
    <property type="molecule type" value="Genomic_DNA"/>
</dbReference>
<feature type="compositionally biased region" description="Basic and acidic residues" evidence="1">
    <location>
        <begin position="27"/>
        <end position="43"/>
    </location>
</feature>
<gene>
    <name evidence="2" type="ORF">E4K65_23030</name>
</gene>
<feature type="region of interest" description="Disordered" evidence="1">
    <location>
        <begin position="1"/>
        <end position="69"/>
    </location>
</feature>
<feature type="compositionally biased region" description="Basic and acidic residues" evidence="1">
    <location>
        <begin position="56"/>
        <end position="69"/>
    </location>
</feature>
<organism evidence="2 3">
    <name type="scientific">Bradyrhizobium niftali</name>
    <dbReference type="NCBI Taxonomy" id="2560055"/>
    <lineage>
        <taxon>Bacteria</taxon>
        <taxon>Pseudomonadati</taxon>
        <taxon>Pseudomonadota</taxon>
        <taxon>Alphaproteobacteria</taxon>
        <taxon>Hyphomicrobiales</taxon>
        <taxon>Nitrobacteraceae</taxon>
        <taxon>Bradyrhizobium</taxon>
    </lineage>
</organism>
<comment type="caution">
    <text evidence="2">The sequence shown here is derived from an EMBL/GenBank/DDBJ whole genome shotgun (WGS) entry which is preliminary data.</text>
</comment>
<accession>A0A4Y9LQ96</accession>
<proteinExistence type="predicted"/>